<gene>
    <name evidence="2" type="ORF">B0T22DRAFT_242518</name>
</gene>
<proteinExistence type="predicted"/>
<dbReference type="Proteomes" id="UP001270362">
    <property type="component" value="Unassembled WGS sequence"/>
</dbReference>
<evidence type="ECO:0000256" key="1">
    <source>
        <dbReference type="SAM" id="MobiDB-lite"/>
    </source>
</evidence>
<sequence>MTGTPRPWPSNVSAGRRGGKQPTYIELGGELVRPPPRKTVKRATMDEAKQDENTTIDKDVEPVPLPHMGPIVSEHVPSFAGQNYLTESDIARFRKQLGNVPDYVPLEVTIRARRGLAVLTTEEERAKNLNGPGVRVDYEARTFVKGGVGAVAAALASTDVPGAVPVVGEGAVGGGRGSLGRGDGPGAGLGAGGGYGDLGRGGGGLHRPRGGGFGGNRGGAAAGRSAAAACGARGGLGGPWTLLVSRLERKSDQWY</sequence>
<evidence type="ECO:0000313" key="2">
    <source>
        <dbReference type="EMBL" id="KAK3686199.1"/>
    </source>
</evidence>
<feature type="compositionally biased region" description="Basic and acidic residues" evidence="1">
    <location>
        <begin position="43"/>
        <end position="61"/>
    </location>
</feature>
<reference evidence="2" key="1">
    <citation type="journal article" date="2023" name="Mol. Phylogenet. Evol.">
        <title>Genome-scale phylogeny and comparative genomics of the fungal order Sordariales.</title>
        <authorList>
            <person name="Hensen N."/>
            <person name="Bonometti L."/>
            <person name="Westerberg I."/>
            <person name="Brannstrom I.O."/>
            <person name="Guillou S."/>
            <person name="Cros-Aarteil S."/>
            <person name="Calhoun S."/>
            <person name="Haridas S."/>
            <person name="Kuo A."/>
            <person name="Mondo S."/>
            <person name="Pangilinan J."/>
            <person name="Riley R."/>
            <person name="LaButti K."/>
            <person name="Andreopoulos B."/>
            <person name="Lipzen A."/>
            <person name="Chen C."/>
            <person name="Yan M."/>
            <person name="Daum C."/>
            <person name="Ng V."/>
            <person name="Clum A."/>
            <person name="Steindorff A."/>
            <person name="Ohm R.A."/>
            <person name="Martin F."/>
            <person name="Silar P."/>
            <person name="Natvig D.O."/>
            <person name="Lalanne C."/>
            <person name="Gautier V."/>
            <person name="Ament-Velasquez S.L."/>
            <person name="Kruys A."/>
            <person name="Hutchinson M.I."/>
            <person name="Powell A.J."/>
            <person name="Barry K."/>
            <person name="Miller A.N."/>
            <person name="Grigoriev I.V."/>
            <person name="Debuchy R."/>
            <person name="Gladieux P."/>
            <person name="Hiltunen Thoren M."/>
            <person name="Johannesson H."/>
        </authorList>
    </citation>
    <scope>NUCLEOTIDE SEQUENCE</scope>
    <source>
        <strain evidence="2">CBS 314.62</strain>
    </source>
</reference>
<comment type="caution">
    <text evidence="2">The sequence shown here is derived from an EMBL/GenBank/DDBJ whole genome shotgun (WGS) entry which is preliminary data.</text>
</comment>
<reference evidence="2" key="2">
    <citation type="submission" date="2023-06" db="EMBL/GenBank/DDBJ databases">
        <authorList>
            <consortium name="Lawrence Berkeley National Laboratory"/>
            <person name="Haridas S."/>
            <person name="Hensen N."/>
            <person name="Bonometti L."/>
            <person name="Westerberg I."/>
            <person name="Brannstrom I.O."/>
            <person name="Guillou S."/>
            <person name="Cros-Aarteil S."/>
            <person name="Calhoun S."/>
            <person name="Kuo A."/>
            <person name="Mondo S."/>
            <person name="Pangilinan J."/>
            <person name="Riley R."/>
            <person name="Labutti K."/>
            <person name="Andreopoulos B."/>
            <person name="Lipzen A."/>
            <person name="Chen C."/>
            <person name="Yanf M."/>
            <person name="Daum C."/>
            <person name="Ng V."/>
            <person name="Clum A."/>
            <person name="Steindorff A."/>
            <person name="Ohm R."/>
            <person name="Martin F."/>
            <person name="Silar P."/>
            <person name="Natvig D."/>
            <person name="Lalanne C."/>
            <person name="Gautier V."/>
            <person name="Ament-Velasquez S.L."/>
            <person name="Kruys A."/>
            <person name="Hutchinson M.I."/>
            <person name="Powell A.J."/>
            <person name="Barry K."/>
            <person name="Miller A.N."/>
            <person name="Grigoriev I.V."/>
            <person name="Debuchy R."/>
            <person name="Gladieux P."/>
            <person name="Thoren M.H."/>
            <person name="Johannesson H."/>
        </authorList>
    </citation>
    <scope>NUCLEOTIDE SEQUENCE</scope>
    <source>
        <strain evidence="2">CBS 314.62</strain>
    </source>
</reference>
<evidence type="ECO:0000313" key="3">
    <source>
        <dbReference type="Proteomes" id="UP001270362"/>
    </source>
</evidence>
<protein>
    <submittedName>
        <fullName evidence="2">Uncharacterized protein</fullName>
    </submittedName>
</protein>
<dbReference type="AlphaFoldDB" id="A0AAE0X749"/>
<dbReference type="EMBL" id="JAULSO010000003">
    <property type="protein sequence ID" value="KAK3686199.1"/>
    <property type="molecule type" value="Genomic_DNA"/>
</dbReference>
<name>A0AAE0X749_9PEZI</name>
<feature type="region of interest" description="Disordered" evidence="1">
    <location>
        <begin position="1"/>
        <end position="63"/>
    </location>
</feature>
<keyword evidence="3" id="KW-1185">Reference proteome</keyword>
<accession>A0AAE0X749</accession>
<organism evidence="2 3">
    <name type="scientific">Podospora appendiculata</name>
    <dbReference type="NCBI Taxonomy" id="314037"/>
    <lineage>
        <taxon>Eukaryota</taxon>
        <taxon>Fungi</taxon>
        <taxon>Dikarya</taxon>
        <taxon>Ascomycota</taxon>
        <taxon>Pezizomycotina</taxon>
        <taxon>Sordariomycetes</taxon>
        <taxon>Sordariomycetidae</taxon>
        <taxon>Sordariales</taxon>
        <taxon>Podosporaceae</taxon>
        <taxon>Podospora</taxon>
    </lineage>
</organism>